<keyword evidence="1" id="KW-0732">Signal</keyword>
<organism evidence="2 3">
    <name type="scientific">Acanthamoeba castellanii (strain ATCC 30010 / Neff)</name>
    <dbReference type="NCBI Taxonomy" id="1257118"/>
    <lineage>
        <taxon>Eukaryota</taxon>
        <taxon>Amoebozoa</taxon>
        <taxon>Discosea</taxon>
        <taxon>Longamoebia</taxon>
        <taxon>Centramoebida</taxon>
        <taxon>Acanthamoebidae</taxon>
        <taxon>Acanthamoeba</taxon>
    </lineage>
</organism>
<reference evidence="2 3" key="1">
    <citation type="journal article" date="2013" name="Genome Biol.">
        <title>Genome of Acanthamoeba castellanii highlights extensive lateral gene transfer and early evolution of tyrosine kinase signaling.</title>
        <authorList>
            <person name="Clarke M."/>
            <person name="Lohan A.J."/>
            <person name="Liu B."/>
            <person name="Lagkouvardos I."/>
            <person name="Roy S."/>
            <person name="Zafar N."/>
            <person name="Bertelli C."/>
            <person name="Schilde C."/>
            <person name="Kianianmomeni A."/>
            <person name="Burglin T.R."/>
            <person name="Frech C."/>
            <person name="Turcotte B."/>
            <person name="Kopec K.O."/>
            <person name="Synnott J.M."/>
            <person name="Choo C."/>
            <person name="Paponov I."/>
            <person name="Finkler A."/>
            <person name="Soon Heng Tan C."/>
            <person name="Hutchins A.P."/>
            <person name="Weinmeier T."/>
            <person name="Rattei T."/>
            <person name="Chu J.S."/>
            <person name="Gimenez G."/>
            <person name="Irimia M."/>
            <person name="Rigden D.J."/>
            <person name="Fitzpatrick D.A."/>
            <person name="Lorenzo-Morales J."/>
            <person name="Bateman A."/>
            <person name="Chiu C.H."/>
            <person name="Tang P."/>
            <person name="Hegemann P."/>
            <person name="Fromm H."/>
            <person name="Raoult D."/>
            <person name="Greub G."/>
            <person name="Miranda-Saavedra D."/>
            <person name="Chen N."/>
            <person name="Nash P."/>
            <person name="Ginger M.L."/>
            <person name="Horn M."/>
            <person name="Schaap P."/>
            <person name="Caler L."/>
            <person name="Loftus B."/>
        </authorList>
    </citation>
    <scope>NUCLEOTIDE SEQUENCE [LARGE SCALE GENOMIC DNA]</scope>
    <source>
        <strain evidence="2 3">Neff</strain>
    </source>
</reference>
<dbReference type="KEGG" id="acan:ACA1_264720"/>
<sequence>MKFAGIIALFALLLIAQVSSFQFALQMKGYCTQGCQLKGGSQTVTTTISSSDDAVKFSVASVIGTYATFNISDPSTGFSKGDMSFGTHLARTHTVEFEAFNPATQIPGAEGMVVVNDVYNVKGGSGAFDGATGMISATASVNTTSGYSETFVYGVIFPKAH</sequence>
<evidence type="ECO:0000313" key="3">
    <source>
        <dbReference type="Proteomes" id="UP000011083"/>
    </source>
</evidence>
<dbReference type="RefSeq" id="XP_004341383.1">
    <property type="nucleotide sequence ID" value="XM_004341335.1"/>
</dbReference>
<feature type="signal peptide" evidence="1">
    <location>
        <begin position="1"/>
        <end position="20"/>
    </location>
</feature>
<name>L8H3J8_ACACF</name>
<gene>
    <name evidence="2" type="ORF">ACA1_264720</name>
</gene>
<dbReference type="AlphaFoldDB" id="L8H3J8"/>
<dbReference type="EMBL" id="KB007933">
    <property type="protein sequence ID" value="ELR19298.1"/>
    <property type="molecule type" value="Genomic_DNA"/>
</dbReference>
<proteinExistence type="predicted"/>
<dbReference type="VEuPathDB" id="AmoebaDB:ACA1_264720"/>
<keyword evidence="3" id="KW-1185">Reference proteome</keyword>
<dbReference type="Proteomes" id="UP000011083">
    <property type="component" value="Unassembled WGS sequence"/>
</dbReference>
<dbReference type="GeneID" id="14920075"/>
<evidence type="ECO:0000313" key="2">
    <source>
        <dbReference type="EMBL" id="ELR19298.1"/>
    </source>
</evidence>
<accession>L8H3J8</accession>
<protein>
    <submittedName>
        <fullName evidence="2">Uncharacterized protein</fullName>
    </submittedName>
</protein>
<dbReference type="OMA" id="RTHTVEF"/>
<evidence type="ECO:0000256" key="1">
    <source>
        <dbReference type="SAM" id="SignalP"/>
    </source>
</evidence>
<feature type="chain" id="PRO_5003990684" evidence="1">
    <location>
        <begin position="21"/>
        <end position="161"/>
    </location>
</feature>